<organism evidence="1 2">
    <name type="scientific">Pseudobacteroides cellulosolvens ATCC 35603 = DSM 2933</name>
    <dbReference type="NCBI Taxonomy" id="398512"/>
    <lineage>
        <taxon>Bacteria</taxon>
        <taxon>Bacillati</taxon>
        <taxon>Bacillota</taxon>
        <taxon>Clostridia</taxon>
        <taxon>Eubacteriales</taxon>
        <taxon>Oscillospiraceae</taxon>
        <taxon>Pseudobacteroides</taxon>
    </lineage>
</organism>
<sequence length="77" mass="8395">MSLCKDCKAKINWILGESGNSIPVDTEEICIMPDNEGHVVIVKLDGQVVKGNLTMKGSPGSVIGYTNHYDTCRASRR</sequence>
<protein>
    <submittedName>
        <fullName evidence="1">Uncharacterized protein</fullName>
    </submittedName>
</protein>
<dbReference type="STRING" id="398512.Bccel_0079"/>
<proteinExistence type="predicted"/>
<evidence type="ECO:0000313" key="2">
    <source>
        <dbReference type="Proteomes" id="UP000036923"/>
    </source>
</evidence>
<accession>A0A0L6JH76</accession>
<comment type="caution">
    <text evidence="1">The sequence shown here is derived from an EMBL/GenBank/DDBJ whole genome shotgun (WGS) entry which is preliminary data.</text>
</comment>
<gene>
    <name evidence="1" type="ORF">Bccel_0079</name>
</gene>
<name>A0A0L6JH76_9FIRM</name>
<reference evidence="2" key="1">
    <citation type="submission" date="2015-07" db="EMBL/GenBank/DDBJ databases">
        <title>Near-Complete Genome Sequence of the Cellulolytic Bacterium Bacteroides (Pseudobacteroides) cellulosolvens ATCC 35603.</title>
        <authorList>
            <person name="Dassa B."/>
            <person name="Utturkar S.M."/>
            <person name="Klingeman D.M."/>
            <person name="Hurt R.A."/>
            <person name="Keller M."/>
            <person name="Xu J."/>
            <person name="Reddy Y.H.K."/>
            <person name="Borovok I."/>
            <person name="Grinberg I.R."/>
            <person name="Lamed R."/>
            <person name="Zhivin O."/>
            <person name="Bayer E.A."/>
            <person name="Brown S.D."/>
        </authorList>
    </citation>
    <scope>NUCLEOTIDE SEQUENCE [LARGE SCALE GENOMIC DNA]</scope>
    <source>
        <strain evidence="2">DSM 2933</strain>
    </source>
</reference>
<dbReference type="RefSeq" id="WP_036939378.1">
    <property type="nucleotide sequence ID" value="NZ_JQKC01000009.1"/>
</dbReference>
<dbReference type="Proteomes" id="UP000036923">
    <property type="component" value="Unassembled WGS sequence"/>
</dbReference>
<dbReference type="EMBL" id="LGTC01000001">
    <property type="protein sequence ID" value="KNY24822.1"/>
    <property type="molecule type" value="Genomic_DNA"/>
</dbReference>
<dbReference type="AlphaFoldDB" id="A0A0L6JH76"/>
<evidence type="ECO:0000313" key="1">
    <source>
        <dbReference type="EMBL" id="KNY24822.1"/>
    </source>
</evidence>
<dbReference type="OrthoDB" id="2970424at2"/>
<keyword evidence="2" id="KW-1185">Reference proteome</keyword>